<comment type="caution">
    <text evidence="1">The sequence shown here is derived from an EMBL/GenBank/DDBJ whole genome shotgun (WGS) entry which is preliminary data.</text>
</comment>
<evidence type="ECO:0000313" key="1">
    <source>
        <dbReference type="EMBL" id="NYH42475.1"/>
    </source>
</evidence>
<dbReference type="Proteomes" id="UP000523545">
    <property type="component" value="Unassembled WGS sequence"/>
</dbReference>
<proteinExistence type="predicted"/>
<organism evidence="1 2">
    <name type="scientific">Micromonospora jinlongensis</name>
    <dbReference type="NCBI Taxonomy" id="1287877"/>
    <lineage>
        <taxon>Bacteria</taxon>
        <taxon>Bacillati</taxon>
        <taxon>Actinomycetota</taxon>
        <taxon>Actinomycetes</taxon>
        <taxon>Micromonosporales</taxon>
        <taxon>Micromonosporaceae</taxon>
        <taxon>Micromonospora</taxon>
    </lineage>
</organism>
<evidence type="ECO:0000313" key="2">
    <source>
        <dbReference type="Proteomes" id="UP000523545"/>
    </source>
</evidence>
<gene>
    <name evidence="1" type="ORF">HNR22_002202</name>
</gene>
<accession>A0A7Z0BE31</accession>
<protein>
    <submittedName>
        <fullName evidence="1">Uncharacterized protein</fullName>
    </submittedName>
</protein>
<keyword evidence="2" id="KW-1185">Reference proteome</keyword>
<name>A0A7Z0BE31_9ACTN</name>
<sequence>MSGVRRNDGTLVGAALAGAALAGGDDARRAGSTAVTQ</sequence>
<reference evidence="1 2" key="1">
    <citation type="submission" date="2020-07" db="EMBL/GenBank/DDBJ databases">
        <title>Sequencing the genomes of 1000 actinobacteria strains.</title>
        <authorList>
            <person name="Klenk H.-P."/>
        </authorList>
    </citation>
    <scope>NUCLEOTIDE SEQUENCE [LARGE SCALE GENOMIC DNA]</scope>
    <source>
        <strain evidence="1 2">DSM 45876</strain>
    </source>
</reference>
<dbReference type="EMBL" id="JACCHK010000001">
    <property type="protein sequence ID" value="NYH42475.1"/>
    <property type="molecule type" value="Genomic_DNA"/>
</dbReference>
<dbReference type="AlphaFoldDB" id="A0A7Z0BE31"/>